<evidence type="ECO:0000256" key="7">
    <source>
        <dbReference type="PIRSR" id="PIRSR602403-1"/>
    </source>
</evidence>
<dbReference type="GO" id="GO:0019748">
    <property type="term" value="P:secondary metabolic process"/>
    <property type="evidence" value="ECO:0007669"/>
    <property type="project" value="UniProtKB-ARBA"/>
</dbReference>
<reference evidence="9 10" key="1">
    <citation type="journal article" date="2016" name="BMC Genomics">
        <title>Comparative genomic and transcriptomic analyses of the Fuzhuan brick tea-fermentation fungus Aspergillus cristatus.</title>
        <authorList>
            <person name="Ge Y."/>
            <person name="Wang Y."/>
            <person name="Liu Y."/>
            <person name="Tan Y."/>
            <person name="Ren X."/>
            <person name="Zhang X."/>
            <person name="Hyde K.D."/>
            <person name="Liu Y."/>
            <person name="Liu Z."/>
        </authorList>
    </citation>
    <scope>NUCLEOTIDE SEQUENCE [LARGE SCALE GENOMIC DNA]</scope>
    <source>
        <strain evidence="9 10">GZAAS20.1005</strain>
    </source>
</reference>
<dbReference type="STRING" id="573508.A0A1E3BI42"/>
<evidence type="ECO:0000256" key="5">
    <source>
        <dbReference type="ARBA" id="ARBA00023004"/>
    </source>
</evidence>
<keyword evidence="5 7" id="KW-0408">Iron</keyword>
<accession>A0A1E3BI42</accession>
<gene>
    <name evidence="9" type="ORF">SI65_03683</name>
</gene>
<keyword evidence="8" id="KW-0472">Membrane</keyword>
<evidence type="ECO:0000256" key="2">
    <source>
        <dbReference type="ARBA" id="ARBA00010617"/>
    </source>
</evidence>
<evidence type="ECO:0000313" key="10">
    <source>
        <dbReference type="Proteomes" id="UP000094569"/>
    </source>
</evidence>
<evidence type="ECO:0000256" key="8">
    <source>
        <dbReference type="SAM" id="Phobius"/>
    </source>
</evidence>
<sequence>MDHTPTVFQDTSQAFSWNWTHPIWGQLIAIILTTIFVFRVYMPSWDGVKAPLVGYESWFEPALSVRMRFAKGALRMINNGYEKYKNSMYKVLRNDRDILVLSNKYAEELRNLPSERLNSIKALVRNFGGRYGGIELLVESDIGTRAIQTKVTPNLAKLTDGMRDELEYALAHDLPVMEDWTSIPLLPMMVKIIARMSNRAFVGFPVCRNEKWLDAAAGFSHHVTMVQMTLRALPPIFRPFLDFFLPSSWKYRACIRQGKKILTPEINQRRFREATDPNYEKPQDLLQAMMDLSTPGQKDSDPEDLAYRQLVMSLAAVHTTGSALAQAIFDLAARPEYFDILREEVNQVVAEDGEGWAKQSLNKLRKMDSFFRESQRFNPPSLLGFHRIVDDPEGIKLHDGIHLPHGAHVCLPSYAISKDPSVIENADEFDGLRYYHLRKNPNETMKHQHAMTDKNHLHFGYGKYACPGRFFASNEMKMILATMLLRYEAKYPEGASRPTNMNIDEFMFVFPETPLLMKRVD</sequence>
<evidence type="ECO:0000256" key="4">
    <source>
        <dbReference type="ARBA" id="ARBA00023002"/>
    </source>
</evidence>
<keyword evidence="3 7" id="KW-0479">Metal-binding</keyword>
<comment type="similarity">
    <text evidence="2">Belongs to the cytochrome P450 family.</text>
</comment>
<keyword evidence="10" id="KW-1185">Reference proteome</keyword>
<dbReference type="GO" id="GO:0016705">
    <property type="term" value="F:oxidoreductase activity, acting on paired donors, with incorporation or reduction of molecular oxygen"/>
    <property type="evidence" value="ECO:0007669"/>
    <property type="project" value="InterPro"/>
</dbReference>
<dbReference type="EMBL" id="JXNT01000003">
    <property type="protein sequence ID" value="ODM20630.1"/>
    <property type="molecule type" value="Genomic_DNA"/>
</dbReference>
<dbReference type="InterPro" id="IPR036396">
    <property type="entry name" value="Cyt_P450_sf"/>
</dbReference>
<keyword evidence="6" id="KW-0503">Monooxygenase</keyword>
<dbReference type="GO" id="GO:0004497">
    <property type="term" value="F:monooxygenase activity"/>
    <property type="evidence" value="ECO:0007669"/>
    <property type="project" value="UniProtKB-KW"/>
</dbReference>
<dbReference type="Pfam" id="PF00067">
    <property type="entry name" value="p450"/>
    <property type="match status" value="1"/>
</dbReference>
<dbReference type="VEuPathDB" id="FungiDB:SI65_03683"/>
<dbReference type="Proteomes" id="UP000094569">
    <property type="component" value="Unassembled WGS sequence"/>
</dbReference>
<comment type="caution">
    <text evidence="9">The sequence shown here is derived from an EMBL/GenBank/DDBJ whole genome shotgun (WGS) entry which is preliminary data.</text>
</comment>
<dbReference type="InterPro" id="IPR001128">
    <property type="entry name" value="Cyt_P450"/>
</dbReference>
<evidence type="ECO:0000256" key="3">
    <source>
        <dbReference type="ARBA" id="ARBA00022723"/>
    </source>
</evidence>
<dbReference type="PANTHER" id="PTHR46206:SF6">
    <property type="entry name" value="CYTOCHROME P450 MONOOXYGENASE AN1598-RELATED"/>
    <property type="match status" value="1"/>
</dbReference>
<evidence type="ECO:0000256" key="1">
    <source>
        <dbReference type="ARBA" id="ARBA00001971"/>
    </source>
</evidence>
<dbReference type="PRINTS" id="PR00465">
    <property type="entry name" value="EP450IV"/>
</dbReference>
<comment type="cofactor">
    <cofactor evidence="1 7">
        <name>heme</name>
        <dbReference type="ChEBI" id="CHEBI:30413"/>
    </cofactor>
</comment>
<keyword evidence="7" id="KW-0349">Heme</keyword>
<dbReference type="SUPFAM" id="SSF48264">
    <property type="entry name" value="Cytochrome P450"/>
    <property type="match status" value="1"/>
</dbReference>
<feature type="binding site" description="axial binding residue" evidence="7">
    <location>
        <position position="466"/>
    </location>
    <ligand>
        <name>heme</name>
        <dbReference type="ChEBI" id="CHEBI:30413"/>
    </ligand>
    <ligandPart>
        <name>Fe</name>
        <dbReference type="ChEBI" id="CHEBI:18248"/>
    </ligandPart>
</feature>
<proteinExistence type="inferred from homology"/>
<feature type="transmembrane region" description="Helical" evidence="8">
    <location>
        <begin position="23"/>
        <end position="42"/>
    </location>
</feature>
<dbReference type="Gene3D" id="1.10.630.10">
    <property type="entry name" value="Cytochrome P450"/>
    <property type="match status" value="1"/>
</dbReference>
<dbReference type="InterPro" id="IPR002403">
    <property type="entry name" value="Cyt_P450_E_grp-IV"/>
</dbReference>
<dbReference type="PANTHER" id="PTHR46206">
    <property type="entry name" value="CYTOCHROME P450"/>
    <property type="match status" value="1"/>
</dbReference>
<protein>
    <submittedName>
        <fullName evidence="9">Uncharacterized protein</fullName>
    </submittedName>
</protein>
<dbReference type="CDD" id="cd11041">
    <property type="entry name" value="CYP503A1-like"/>
    <property type="match status" value="1"/>
</dbReference>
<keyword evidence="4" id="KW-0560">Oxidoreductase</keyword>
<keyword evidence="8" id="KW-1133">Transmembrane helix</keyword>
<evidence type="ECO:0000256" key="6">
    <source>
        <dbReference type="ARBA" id="ARBA00023033"/>
    </source>
</evidence>
<dbReference type="AlphaFoldDB" id="A0A1E3BI42"/>
<dbReference type="GO" id="GO:0020037">
    <property type="term" value="F:heme binding"/>
    <property type="evidence" value="ECO:0007669"/>
    <property type="project" value="InterPro"/>
</dbReference>
<dbReference type="GO" id="GO:0005506">
    <property type="term" value="F:iron ion binding"/>
    <property type="evidence" value="ECO:0007669"/>
    <property type="project" value="InterPro"/>
</dbReference>
<keyword evidence="8" id="KW-0812">Transmembrane</keyword>
<name>A0A1E3BI42_ASPCR</name>
<dbReference type="OrthoDB" id="1844152at2759"/>
<organism evidence="9 10">
    <name type="scientific">Aspergillus cristatus</name>
    <name type="common">Chinese Fuzhuan brick tea-fermentation fungus</name>
    <name type="synonym">Eurotium cristatum</name>
    <dbReference type="NCBI Taxonomy" id="573508"/>
    <lineage>
        <taxon>Eukaryota</taxon>
        <taxon>Fungi</taxon>
        <taxon>Dikarya</taxon>
        <taxon>Ascomycota</taxon>
        <taxon>Pezizomycotina</taxon>
        <taxon>Eurotiomycetes</taxon>
        <taxon>Eurotiomycetidae</taxon>
        <taxon>Eurotiales</taxon>
        <taxon>Aspergillaceae</taxon>
        <taxon>Aspergillus</taxon>
        <taxon>Aspergillus subgen. Aspergillus</taxon>
    </lineage>
</organism>
<evidence type="ECO:0000313" key="9">
    <source>
        <dbReference type="EMBL" id="ODM20630.1"/>
    </source>
</evidence>